<evidence type="ECO:0000313" key="2">
    <source>
        <dbReference type="EMBL" id="HHR33734.1"/>
    </source>
</evidence>
<proteinExistence type="predicted"/>
<accession>A0A7C5Y952</accession>
<feature type="domain" description="STAS" evidence="1">
    <location>
        <begin position="1"/>
        <end position="109"/>
    </location>
</feature>
<evidence type="ECO:0000259" key="1">
    <source>
        <dbReference type="PROSITE" id="PS50801"/>
    </source>
</evidence>
<name>A0A7C5Y952_9BACT</name>
<dbReference type="PANTHER" id="PTHR33495:SF2">
    <property type="entry name" value="ANTI-SIGMA FACTOR ANTAGONIST TM_1081-RELATED"/>
    <property type="match status" value="1"/>
</dbReference>
<organism evidence="2">
    <name type="scientific">Fervidobacterium nodosum</name>
    <dbReference type="NCBI Taxonomy" id="2424"/>
    <lineage>
        <taxon>Bacteria</taxon>
        <taxon>Thermotogati</taxon>
        <taxon>Thermotogota</taxon>
        <taxon>Thermotogae</taxon>
        <taxon>Thermotogales</taxon>
        <taxon>Fervidobacteriaceae</taxon>
        <taxon>Fervidobacterium</taxon>
    </lineage>
</organism>
<protein>
    <submittedName>
        <fullName evidence="2">Anti-sigma factor antagonist</fullName>
    </submittedName>
</protein>
<dbReference type="PROSITE" id="PS50801">
    <property type="entry name" value="STAS"/>
    <property type="match status" value="1"/>
</dbReference>
<sequence>MFTVKQVGHFHVLKLEKDLTVMNATRFVKQVTEEFLMNGRSKIALDLSEVNVDTFGLASVLRLHQKAVECKGGVCILKPSSTVQTLIKLTDLHKYVKTYDQLEEAIRDA</sequence>
<gene>
    <name evidence="2" type="ORF">ENM46_02155</name>
</gene>
<dbReference type="InterPro" id="IPR036513">
    <property type="entry name" value="STAS_dom_sf"/>
</dbReference>
<reference evidence="2" key="1">
    <citation type="journal article" date="2020" name="mSystems">
        <title>Genome- and Community-Level Interaction Insights into Carbon Utilization and Element Cycling Functions of Hydrothermarchaeota in Hydrothermal Sediment.</title>
        <authorList>
            <person name="Zhou Z."/>
            <person name="Liu Y."/>
            <person name="Xu W."/>
            <person name="Pan J."/>
            <person name="Luo Z.H."/>
            <person name="Li M."/>
        </authorList>
    </citation>
    <scope>NUCLEOTIDE SEQUENCE [LARGE SCALE GENOMIC DNA]</scope>
    <source>
        <strain evidence="2">SpSt-1088</strain>
    </source>
</reference>
<dbReference type="InterPro" id="IPR002645">
    <property type="entry name" value="STAS_dom"/>
</dbReference>
<comment type="caution">
    <text evidence="2">The sequence shown here is derived from an EMBL/GenBank/DDBJ whole genome shotgun (WGS) entry which is preliminary data.</text>
</comment>
<dbReference type="GO" id="GO:0043856">
    <property type="term" value="F:anti-sigma factor antagonist activity"/>
    <property type="evidence" value="ECO:0007669"/>
    <property type="project" value="TreeGrafter"/>
</dbReference>
<dbReference type="AlphaFoldDB" id="A0A7C5Y952"/>
<dbReference type="CDD" id="cd07043">
    <property type="entry name" value="STAS_anti-anti-sigma_factors"/>
    <property type="match status" value="1"/>
</dbReference>
<dbReference type="EMBL" id="DRXW01000142">
    <property type="protein sequence ID" value="HHR33734.1"/>
    <property type="molecule type" value="Genomic_DNA"/>
</dbReference>
<dbReference type="Pfam" id="PF01740">
    <property type="entry name" value="STAS"/>
    <property type="match status" value="1"/>
</dbReference>
<dbReference type="Gene3D" id="3.30.750.24">
    <property type="entry name" value="STAS domain"/>
    <property type="match status" value="1"/>
</dbReference>
<dbReference type="SUPFAM" id="SSF52091">
    <property type="entry name" value="SpoIIaa-like"/>
    <property type="match status" value="1"/>
</dbReference>
<dbReference type="PANTHER" id="PTHR33495">
    <property type="entry name" value="ANTI-SIGMA FACTOR ANTAGONIST TM_1081-RELATED-RELATED"/>
    <property type="match status" value="1"/>
</dbReference>